<evidence type="ECO:0000259" key="11">
    <source>
        <dbReference type="PROSITE" id="PS50108"/>
    </source>
</evidence>
<dbReference type="InterPro" id="IPR000095">
    <property type="entry name" value="CRIB_dom"/>
</dbReference>
<accession>A0A3M7RXQ4</accession>
<dbReference type="EMBL" id="REGN01002414">
    <property type="protein sequence ID" value="RNA28230.1"/>
    <property type="molecule type" value="Genomic_DNA"/>
</dbReference>
<name>A0A3M7RXQ4_BRAPC</name>
<dbReference type="PANTHER" id="PTHR13502:SF6">
    <property type="entry name" value="CDC42 SMALL EFFECTOR PROTEIN HOMOLOG"/>
    <property type="match status" value="1"/>
</dbReference>
<evidence type="ECO:0000313" key="13">
    <source>
        <dbReference type="Proteomes" id="UP000276133"/>
    </source>
</evidence>
<evidence type="ECO:0000256" key="1">
    <source>
        <dbReference type="ARBA" id="ARBA00004193"/>
    </source>
</evidence>
<dbReference type="OrthoDB" id="5559822at2759"/>
<dbReference type="PROSITE" id="PS50108">
    <property type="entry name" value="CRIB"/>
    <property type="match status" value="1"/>
</dbReference>
<protein>
    <submittedName>
        <fullName evidence="12">CDC42 small effector 2</fullName>
    </submittedName>
</protein>
<evidence type="ECO:0000256" key="3">
    <source>
        <dbReference type="ARBA" id="ARBA00005720"/>
    </source>
</evidence>
<evidence type="ECO:0000256" key="6">
    <source>
        <dbReference type="ARBA" id="ARBA00022960"/>
    </source>
</evidence>
<sequence>MSDHLLCCFYFNRDSSQQQHNRKFTIRNIDKSMIGLPTNFQHCAHIGCSDIISNALPITNAFDSQLPEKSVLARQQSGAQQPLVAHLKLIDLNVS</sequence>
<dbReference type="GO" id="GO:0008360">
    <property type="term" value="P:regulation of cell shape"/>
    <property type="evidence" value="ECO:0007669"/>
    <property type="project" value="UniProtKB-KW"/>
</dbReference>
<dbReference type="Proteomes" id="UP000276133">
    <property type="component" value="Unassembled WGS sequence"/>
</dbReference>
<keyword evidence="6" id="KW-0133">Cell shape</keyword>
<evidence type="ECO:0000313" key="12">
    <source>
        <dbReference type="EMBL" id="RNA28230.1"/>
    </source>
</evidence>
<organism evidence="12 13">
    <name type="scientific">Brachionus plicatilis</name>
    <name type="common">Marine rotifer</name>
    <name type="synonym">Brachionus muelleri</name>
    <dbReference type="NCBI Taxonomy" id="10195"/>
    <lineage>
        <taxon>Eukaryota</taxon>
        <taxon>Metazoa</taxon>
        <taxon>Spiralia</taxon>
        <taxon>Gnathifera</taxon>
        <taxon>Rotifera</taxon>
        <taxon>Eurotatoria</taxon>
        <taxon>Monogononta</taxon>
        <taxon>Pseudotrocha</taxon>
        <taxon>Ploima</taxon>
        <taxon>Brachionidae</taxon>
        <taxon>Brachionus</taxon>
    </lineage>
</organism>
<gene>
    <name evidence="12" type="ORF">BpHYR1_000010</name>
</gene>
<proteinExistence type="inferred from homology"/>
<feature type="domain" description="CRIB" evidence="11">
    <location>
        <begin position="34"/>
        <end position="47"/>
    </location>
</feature>
<evidence type="ECO:0000256" key="9">
    <source>
        <dbReference type="ARBA" id="ARBA00023212"/>
    </source>
</evidence>
<reference evidence="12 13" key="1">
    <citation type="journal article" date="2018" name="Sci. Rep.">
        <title>Genomic signatures of local adaptation to the degree of environmental predictability in rotifers.</title>
        <authorList>
            <person name="Franch-Gras L."/>
            <person name="Hahn C."/>
            <person name="Garcia-Roger E.M."/>
            <person name="Carmona M.J."/>
            <person name="Serra M."/>
            <person name="Gomez A."/>
        </authorList>
    </citation>
    <scope>NUCLEOTIDE SEQUENCE [LARGE SCALE GENOMIC DNA]</scope>
    <source>
        <strain evidence="12">HYR1</strain>
    </source>
</reference>
<keyword evidence="10" id="KW-0449">Lipoprotein</keyword>
<dbReference type="GO" id="GO:0031267">
    <property type="term" value="F:small GTPase binding"/>
    <property type="evidence" value="ECO:0007669"/>
    <property type="project" value="InterPro"/>
</dbReference>
<dbReference type="AlphaFoldDB" id="A0A3M7RXQ4"/>
<evidence type="ECO:0000256" key="8">
    <source>
        <dbReference type="ARBA" id="ARBA00023139"/>
    </source>
</evidence>
<evidence type="ECO:0000256" key="5">
    <source>
        <dbReference type="ARBA" id="ARBA00022490"/>
    </source>
</evidence>
<keyword evidence="8" id="KW-0564">Palmitate</keyword>
<dbReference type="InterPro" id="IPR039056">
    <property type="entry name" value="SPEC"/>
</dbReference>
<keyword evidence="4" id="KW-1003">Cell membrane</keyword>
<evidence type="ECO:0000256" key="10">
    <source>
        <dbReference type="ARBA" id="ARBA00023288"/>
    </source>
</evidence>
<comment type="subcellular location">
    <subcellularLocation>
        <location evidence="1">Cell membrane</location>
        <topology evidence="1">Lipid-anchor</topology>
    </subcellularLocation>
    <subcellularLocation>
        <location evidence="2">Cytoplasm</location>
        <location evidence="2">Cytoskeleton</location>
    </subcellularLocation>
</comment>
<evidence type="ECO:0000256" key="2">
    <source>
        <dbReference type="ARBA" id="ARBA00004245"/>
    </source>
</evidence>
<keyword evidence="7" id="KW-0472">Membrane</keyword>
<dbReference type="Gene3D" id="3.90.810.10">
    <property type="entry name" value="CRIB domain"/>
    <property type="match status" value="1"/>
</dbReference>
<dbReference type="GO" id="GO:0005856">
    <property type="term" value="C:cytoskeleton"/>
    <property type="evidence" value="ECO:0007669"/>
    <property type="project" value="UniProtKB-SubCell"/>
</dbReference>
<comment type="caution">
    <text evidence="12">The sequence shown here is derived from an EMBL/GenBank/DDBJ whole genome shotgun (WGS) entry which is preliminary data.</text>
</comment>
<keyword evidence="5" id="KW-0963">Cytoplasm</keyword>
<dbReference type="GO" id="GO:0035023">
    <property type="term" value="P:regulation of Rho protein signal transduction"/>
    <property type="evidence" value="ECO:0007669"/>
    <property type="project" value="InterPro"/>
</dbReference>
<evidence type="ECO:0000256" key="4">
    <source>
        <dbReference type="ARBA" id="ARBA00022475"/>
    </source>
</evidence>
<keyword evidence="13" id="KW-1185">Reference proteome</keyword>
<keyword evidence="9" id="KW-0206">Cytoskeleton</keyword>
<evidence type="ECO:0000256" key="7">
    <source>
        <dbReference type="ARBA" id="ARBA00023136"/>
    </source>
</evidence>
<dbReference type="InterPro" id="IPR036936">
    <property type="entry name" value="CRIB_dom_sf"/>
</dbReference>
<dbReference type="GO" id="GO:0005886">
    <property type="term" value="C:plasma membrane"/>
    <property type="evidence" value="ECO:0007669"/>
    <property type="project" value="UniProtKB-SubCell"/>
</dbReference>
<comment type="similarity">
    <text evidence="3">Belongs to the CDC42SE/SPEC family.</text>
</comment>
<dbReference type="PANTHER" id="PTHR13502">
    <property type="entry name" value="CDC42 SMALL EFFECTOR PROTEIN HOMOLOG"/>
    <property type="match status" value="1"/>
</dbReference>